<dbReference type="InterPro" id="IPR036196">
    <property type="entry name" value="Ptyr_pPase_sf"/>
</dbReference>
<evidence type="ECO:0000256" key="3">
    <source>
        <dbReference type="ARBA" id="ARBA00022801"/>
    </source>
</evidence>
<comment type="caution">
    <text evidence="7">The sequence shown here is derived from an EMBL/GenBank/DDBJ whole genome shotgun (WGS) entry which is preliminary data.</text>
</comment>
<evidence type="ECO:0000313" key="7">
    <source>
        <dbReference type="EMBL" id="NEC19614.1"/>
    </source>
</evidence>
<dbReference type="PANTHER" id="PTHR11717">
    <property type="entry name" value="LOW MOLECULAR WEIGHT PROTEIN TYROSINE PHOSPHATASE"/>
    <property type="match status" value="1"/>
</dbReference>
<dbReference type="Proteomes" id="UP000469670">
    <property type="component" value="Unassembled WGS sequence"/>
</dbReference>
<gene>
    <name evidence="7" type="ORF">G3I50_15295</name>
</gene>
<dbReference type="AlphaFoldDB" id="A0A7K3RWN7"/>
<organism evidence="7 8">
    <name type="scientific">Streptomyces parvus</name>
    <dbReference type="NCBI Taxonomy" id="66428"/>
    <lineage>
        <taxon>Bacteria</taxon>
        <taxon>Bacillati</taxon>
        <taxon>Actinomycetota</taxon>
        <taxon>Actinomycetes</taxon>
        <taxon>Kitasatosporales</taxon>
        <taxon>Streptomycetaceae</taxon>
        <taxon>Streptomyces</taxon>
    </lineage>
</organism>
<reference evidence="7 8" key="1">
    <citation type="submission" date="2020-01" db="EMBL/GenBank/DDBJ databases">
        <title>Insect and environment-associated Actinomycetes.</title>
        <authorList>
            <person name="Currrie C."/>
            <person name="Chevrette M."/>
            <person name="Carlson C."/>
            <person name="Stubbendieck R."/>
            <person name="Wendt-Pienkowski E."/>
        </authorList>
    </citation>
    <scope>NUCLEOTIDE SEQUENCE [LARGE SCALE GENOMIC DNA]</scope>
    <source>
        <strain evidence="7 8">SID7590</strain>
    </source>
</reference>
<dbReference type="Gene3D" id="3.40.50.2300">
    <property type="match status" value="1"/>
</dbReference>
<accession>A0A7K3RWN7</accession>
<dbReference type="EMBL" id="JAAGMP010000698">
    <property type="protein sequence ID" value="NEC19614.1"/>
    <property type="molecule type" value="Genomic_DNA"/>
</dbReference>
<feature type="domain" description="Phosphotyrosine protein phosphatase I" evidence="6">
    <location>
        <begin position="8"/>
        <end position="153"/>
    </location>
</feature>
<dbReference type="InterPro" id="IPR017867">
    <property type="entry name" value="Tyr_phospatase_low_mol_wt"/>
</dbReference>
<dbReference type="EC" id="3.1.3.48" evidence="2"/>
<proteinExistence type="inferred from homology"/>
<dbReference type="RefSeq" id="WP_164202834.1">
    <property type="nucleotide sequence ID" value="NZ_JAAGMP010000698.1"/>
</dbReference>
<evidence type="ECO:0000259" key="6">
    <source>
        <dbReference type="SMART" id="SM00226"/>
    </source>
</evidence>
<dbReference type="Pfam" id="PF01451">
    <property type="entry name" value="LMWPc"/>
    <property type="match status" value="1"/>
</dbReference>
<dbReference type="SMART" id="SM00226">
    <property type="entry name" value="LMWPc"/>
    <property type="match status" value="1"/>
</dbReference>
<keyword evidence="4" id="KW-0904">Protein phosphatase</keyword>
<dbReference type="PRINTS" id="PR00719">
    <property type="entry name" value="LMWPTPASE"/>
</dbReference>
<dbReference type="SUPFAM" id="SSF52788">
    <property type="entry name" value="Phosphotyrosine protein phosphatases I"/>
    <property type="match status" value="1"/>
</dbReference>
<feature type="active site" description="Nucleophile" evidence="5">
    <location>
        <position position="14"/>
    </location>
</feature>
<evidence type="ECO:0000256" key="4">
    <source>
        <dbReference type="ARBA" id="ARBA00022912"/>
    </source>
</evidence>
<protein>
    <recommendedName>
        <fullName evidence="2">protein-tyrosine-phosphatase</fullName>
        <ecNumber evidence="2">3.1.3.48</ecNumber>
    </recommendedName>
</protein>
<dbReference type="InterPro" id="IPR023485">
    <property type="entry name" value="Ptyr_pPase"/>
</dbReference>
<dbReference type="GO" id="GO:0004725">
    <property type="term" value="F:protein tyrosine phosphatase activity"/>
    <property type="evidence" value="ECO:0007669"/>
    <property type="project" value="UniProtKB-EC"/>
</dbReference>
<name>A0A7K3RWN7_9ACTN</name>
<keyword evidence="3" id="KW-0378">Hydrolase</keyword>
<comment type="similarity">
    <text evidence="1">Belongs to the low molecular weight phosphotyrosine protein phosphatase family.</text>
</comment>
<feature type="active site" evidence="5">
    <location>
        <position position="20"/>
    </location>
</feature>
<evidence type="ECO:0000256" key="2">
    <source>
        <dbReference type="ARBA" id="ARBA00013064"/>
    </source>
</evidence>
<evidence type="ECO:0000313" key="8">
    <source>
        <dbReference type="Proteomes" id="UP000469670"/>
    </source>
</evidence>
<dbReference type="PANTHER" id="PTHR11717:SF7">
    <property type="entry name" value="LOW MOLECULAR WEIGHT PHOSPHOTYROSINE PROTEIN PHOSPHATASE"/>
    <property type="match status" value="1"/>
</dbReference>
<evidence type="ECO:0000256" key="1">
    <source>
        <dbReference type="ARBA" id="ARBA00011063"/>
    </source>
</evidence>
<dbReference type="InterPro" id="IPR050438">
    <property type="entry name" value="LMW_PTPase"/>
</dbReference>
<evidence type="ECO:0000256" key="5">
    <source>
        <dbReference type="PIRSR" id="PIRSR617867-1"/>
    </source>
</evidence>
<feature type="active site" description="Proton donor" evidence="5">
    <location>
        <position position="127"/>
    </location>
</feature>
<sequence>MTIGDQPVTVWWLCSGNICRSPLVEHLAHQSAIAAGLAERYLMESAGVASWCGGKPTHRHMRAAAEAAGIVLPQRTSQKFQPQAVKDSSIVIPLDASVRSYLEDFEELEGKILGLRDLGFGRDEMPDPYGKGEKAFALAVEQAQAIAQGFTRHISTV</sequence>